<dbReference type="GO" id="GO:0005783">
    <property type="term" value="C:endoplasmic reticulum"/>
    <property type="evidence" value="ECO:0007669"/>
    <property type="project" value="TreeGrafter"/>
</dbReference>
<dbReference type="GO" id="GO:0033116">
    <property type="term" value="C:endoplasmic reticulum-Golgi intermediate compartment membrane"/>
    <property type="evidence" value="ECO:0007669"/>
    <property type="project" value="UniProtKB-SubCell"/>
</dbReference>
<dbReference type="GO" id="GO:0030134">
    <property type="term" value="C:COPII-coated ER to Golgi transport vesicle"/>
    <property type="evidence" value="ECO:0007669"/>
    <property type="project" value="TreeGrafter"/>
</dbReference>
<dbReference type="AlphaFoldDB" id="A0A0N5AMK5"/>
<evidence type="ECO:0000313" key="8">
    <source>
        <dbReference type="Proteomes" id="UP000046393"/>
    </source>
</evidence>
<evidence type="ECO:0000256" key="2">
    <source>
        <dbReference type="ARBA" id="ARBA00005648"/>
    </source>
</evidence>
<dbReference type="InterPro" id="IPR039542">
    <property type="entry name" value="Erv_N"/>
</dbReference>
<keyword evidence="5" id="KW-0472">Membrane</keyword>
<dbReference type="Pfam" id="PF13850">
    <property type="entry name" value="ERGIC_N"/>
    <property type="match status" value="1"/>
</dbReference>
<comment type="similarity">
    <text evidence="2">Belongs to the ERGIC family.</text>
</comment>
<sequence length="427" mass="47569">MSLPGSTLRRRKTNLQELVTSFDAFTKTKQEIKEEKSTSGGIVSAICFTIIGIICFGELNDFFFGDPEYEYKFSPDVAYDEKPKIELDMIVATPCTSLSVQMPDAFPDIDLMAEFDKDPTRFEFTEQELQYWNELKKAQGLVHPDASMFKGLEQMTFVRGGVEEGLARVAKEKQEEEEYAIEQDKKNDPEAYASQGRAAVILIGGNMNVFQIISSNSGKDEGTACRIHGRLAISKVRGDSIIIAIGKTNGVEAILEHMGGLPTKGNVSHRIGRLNFGPRIPGLVMPLAGTEQISESGRAEYRYFLKVVPTKIYHGLFGRSTSTFQYSVTSTKKIPKGDEHFHSAIVIHYDFAATLIEVRAVYTSAIQLLVRLCSVVGGVFATSAMLHSLFRSCFCFWFSKRQNLQSSTDLSHSSQLNQPYVPLVKNM</sequence>
<dbReference type="GO" id="GO:0006890">
    <property type="term" value="P:retrograde vesicle-mediated transport, Golgi to endoplasmic reticulum"/>
    <property type="evidence" value="ECO:0007669"/>
    <property type="project" value="TreeGrafter"/>
</dbReference>
<proteinExistence type="inferred from homology"/>
<dbReference type="PANTHER" id="PTHR10984">
    <property type="entry name" value="ENDOPLASMIC RETICULUM-GOLGI INTERMEDIATE COMPARTMENT PROTEIN"/>
    <property type="match status" value="1"/>
</dbReference>
<keyword evidence="3" id="KW-0812">Transmembrane</keyword>
<evidence type="ECO:0000256" key="3">
    <source>
        <dbReference type="ARBA" id="ARBA00022692"/>
    </source>
</evidence>
<dbReference type="WBParaSite" id="SMUV_0000581401-mRNA-1">
    <property type="protein sequence ID" value="SMUV_0000581401-mRNA-1"/>
    <property type="gene ID" value="SMUV_0000581401"/>
</dbReference>
<dbReference type="InterPro" id="IPR012936">
    <property type="entry name" value="Erv_C"/>
</dbReference>
<evidence type="ECO:0000256" key="4">
    <source>
        <dbReference type="ARBA" id="ARBA00022989"/>
    </source>
</evidence>
<comment type="subcellular location">
    <subcellularLocation>
        <location evidence="1">Endoplasmic reticulum-Golgi intermediate compartment membrane</location>
        <topology evidence="1">Multi-pass membrane protein</topology>
    </subcellularLocation>
</comment>
<dbReference type="STRING" id="451379.A0A0N5AMK5"/>
<feature type="domain" description="Endoplasmic reticulum vesicle transporter N-terminal" evidence="7">
    <location>
        <begin position="20"/>
        <end position="106"/>
    </location>
</feature>
<evidence type="ECO:0000259" key="6">
    <source>
        <dbReference type="Pfam" id="PF07970"/>
    </source>
</evidence>
<evidence type="ECO:0000313" key="9">
    <source>
        <dbReference type="WBParaSite" id="SMUV_0000581401-mRNA-1"/>
    </source>
</evidence>
<evidence type="ECO:0000256" key="1">
    <source>
        <dbReference type="ARBA" id="ARBA00004457"/>
    </source>
</evidence>
<name>A0A0N5AMK5_9BILA</name>
<organism evidence="8 9">
    <name type="scientific">Syphacia muris</name>
    <dbReference type="NCBI Taxonomy" id="451379"/>
    <lineage>
        <taxon>Eukaryota</taxon>
        <taxon>Metazoa</taxon>
        <taxon>Ecdysozoa</taxon>
        <taxon>Nematoda</taxon>
        <taxon>Chromadorea</taxon>
        <taxon>Rhabditida</taxon>
        <taxon>Spirurina</taxon>
        <taxon>Oxyuridomorpha</taxon>
        <taxon>Oxyuroidea</taxon>
        <taxon>Oxyuridae</taxon>
        <taxon>Syphacia</taxon>
    </lineage>
</organism>
<dbReference type="Proteomes" id="UP000046393">
    <property type="component" value="Unplaced"/>
</dbReference>
<dbReference type="PANTHER" id="PTHR10984:SF30">
    <property type="entry name" value="ENDOPLASMIC RETICULUM-GOLGI INTERMEDIATE COMPARTMENT PROTEIN 2"/>
    <property type="match status" value="1"/>
</dbReference>
<accession>A0A0N5AMK5</accession>
<feature type="domain" description="Endoplasmic reticulum vesicle transporter C-terminal" evidence="6">
    <location>
        <begin position="219"/>
        <end position="385"/>
    </location>
</feature>
<evidence type="ECO:0000256" key="5">
    <source>
        <dbReference type="ARBA" id="ARBA00023136"/>
    </source>
</evidence>
<dbReference type="GO" id="GO:0006888">
    <property type="term" value="P:endoplasmic reticulum to Golgi vesicle-mediated transport"/>
    <property type="evidence" value="ECO:0007669"/>
    <property type="project" value="TreeGrafter"/>
</dbReference>
<dbReference type="InterPro" id="IPR045888">
    <property type="entry name" value="Erv"/>
</dbReference>
<keyword evidence="4" id="KW-1133">Transmembrane helix</keyword>
<dbReference type="Pfam" id="PF07970">
    <property type="entry name" value="COPIIcoated_ERV"/>
    <property type="match status" value="1"/>
</dbReference>
<protein>
    <submittedName>
        <fullName evidence="9">Endoplasmic reticulum-Golgi intermediate compartment protein 2</fullName>
    </submittedName>
</protein>
<keyword evidence="8" id="KW-1185">Reference proteome</keyword>
<evidence type="ECO:0000259" key="7">
    <source>
        <dbReference type="Pfam" id="PF13850"/>
    </source>
</evidence>
<reference evidence="9" key="1">
    <citation type="submission" date="2017-02" db="UniProtKB">
        <authorList>
            <consortium name="WormBaseParasite"/>
        </authorList>
    </citation>
    <scope>IDENTIFICATION</scope>
</reference>